<organism evidence="1 2">
    <name type="scientific">Saccharothrix variisporea</name>
    <dbReference type="NCBI Taxonomy" id="543527"/>
    <lineage>
        <taxon>Bacteria</taxon>
        <taxon>Bacillati</taxon>
        <taxon>Actinomycetota</taxon>
        <taxon>Actinomycetes</taxon>
        <taxon>Pseudonocardiales</taxon>
        <taxon>Pseudonocardiaceae</taxon>
        <taxon>Saccharothrix</taxon>
    </lineage>
</organism>
<comment type="caution">
    <text evidence="1">The sequence shown here is derived from an EMBL/GenBank/DDBJ whole genome shotgun (WGS) entry which is preliminary data.</text>
</comment>
<evidence type="ECO:0000313" key="2">
    <source>
        <dbReference type="Proteomes" id="UP000272729"/>
    </source>
</evidence>
<reference evidence="1 2" key="1">
    <citation type="submission" date="2018-10" db="EMBL/GenBank/DDBJ databases">
        <title>Sequencing the genomes of 1000 actinobacteria strains.</title>
        <authorList>
            <person name="Klenk H.-P."/>
        </authorList>
    </citation>
    <scope>NUCLEOTIDE SEQUENCE [LARGE SCALE GENOMIC DNA]</scope>
    <source>
        <strain evidence="1 2">DSM 43911</strain>
    </source>
</reference>
<dbReference type="AlphaFoldDB" id="A0A495X642"/>
<gene>
    <name evidence="1" type="ORF">DFJ66_2692</name>
</gene>
<name>A0A495X642_9PSEU</name>
<evidence type="ECO:0000313" key="1">
    <source>
        <dbReference type="EMBL" id="RKT69462.1"/>
    </source>
</evidence>
<evidence type="ECO:0008006" key="3">
    <source>
        <dbReference type="Google" id="ProtNLM"/>
    </source>
</evidence>
<dbReference type="Proteomes" id="UP000272729">
    <property type="component" value="Unassembled WGS sequence"/>
</dbReference>
<sequence>MSCACSHESPAPKLGEYIEAKVKELGLDVDAVPGLAGITGEVWDRCRAGGDITMDTARALAGVFGTNVVEFMVATGMIPAEEVPPGPDSSLLTTEELYVEFGRRLQLA</sequence>
<dbReference type="EMBL" id="RBXR01000001">
    <property type="protein sequence ID" value="RKT69462.1"/>
    <property type="molecule type" value="Genomic_DNA"/>
</dbReference>
<proteinExistence type="predicted"/>
<protein>
    <recommendedName>
        <fullName evidence="3">HTH cro/C1-type domain-containing protein</fullName>
    </recommendedName>
</protein>
<keyword evidence="2" id="KW-1185">Reference proteome</keyword>
<accession>A0A495X642</accession>